<comment type="similarity">
    <text evidence="2 6">Belongs to the FPP/GGPP synthase family.</text>
</comment>
<dbReference type="GO" id="GO:0008299">
    <property type="term" value="P:isoprenoid biosynthetic process"/>
    <property type="evidence" value="ECO:0007669"/>
    <property type="project" value="InterPro"/>
</dbReference>
<protein>
    <submittedName>
        <fullName evidence="7">Geranylgeranyl diphosphate synthase, type II</fullName>
    </submittedName>
</protein>
<dbReference type="AlphaFoldDB" id="A0A1G6H161"/>
<dbReference type="STRING" id="1640674.SAMN05216323_100546"/>
<dbReference type="PROSITE" id="PS00444">
    <property type="entry name" value="POLYPRENYL_SYNTHASE_2"/>
    <property type="match status" value="1"/>
</dbReference>
<dbReference type="SFLD" id="SFLDS00005">
    <property type="entry name" value="Isoprenoid_Synthase_Type_I"/>
    <property type="match status" value="1"/>
</dbReference>
<dbReference type="GO" id="GO:0046872">
    <property type="term" value="F:metal ion binding"/>
    <property type="evidence" value="ECO:0007669"/>
    <property type="project" value="UniProtKB-KW"/>
</dbReference>
<evidence type="ECO:0000256" key="3">
    <source>
        <dbReference type="ARBA" id="ARBA00022679"/>
    </source>
</evidence>
<keyword evidence="3 6" id="KW-0808">Transferase</keyword>
<dbReference type="InterPro" id="IPR008949">
    <property type="entry name" value="Isoprenoid_synthase_dom_sf"/>
</dbReference>
<dbReference type="SUPFAM" id="SSF48576">
    <property type="entry name" value="Terpenoid synthases"/>
    <property type="match status" value="1"/>
</dbReference>
<dbReference type="Gene3D" id="1.10.600.10">
    <property type="entry name" value="Farnesyl Diphosphate Synthase"/>
    <property type="match status" value="1"/>
</dbReference>
<dbReference type="PANTHER" id="PTHR12001:SF85">
    <property type="entry name" value="SHORT CHAIN ISOPRENYL DIPHOSPHATE SYNTHASE"/>
    <property type="match status" value="1"/>
</dbReference>
<keyword evidence="8" id="KW-1185">Reference proteome</keyword>
<dbReference type="InterPro" id="IPR000092">
    <property type="entry name" value="Polyprenyl_synt"/>
</dbReference>
<dbReference type="Pfam" id="PF00348">
    <property type="entry name" value="polyprenyl_synt"/>
    <property type="match status" value="1"/>
</dbReference>
<dbReference type="SFLD" id="SFLDG01017">
    <property type="entry name" value="Polyprenyl_Transferase_Like"/>
    <property type="match status" value="1"/>
</dbReference>
<keyword evidence="5" id="KW-0460">Magnesium</keyword>
<sequence>MYSSEDLQSIAEKGLIEVELNREPNELFAPLRYFLSAGGKRIRPIITLMSCNVFCDNIQSAVAPAIALELFHNFTLIHDDIMDNADVRRNLETVHKKWDSNTAILSGDALMVVAYEMLQKSDKDKVVQILAVFNQVALEVCQGQQMDMNFERSNFVTEEEYLRMVELKTAALLSGCTKIGAICGGASEPDQANMDRFARNLGIAFQLQDDLLDSFGDISKFGKKIGGDIVANKKTYLLITALKRAQGNQLELLNGYLNMGTADPDRKIQGIIAIYNDLKVREATELIVEDYFARAFKYLRCVNQPIERLVEIEQLAIKMMSRNS</sequence>
<name>A0A1G6H161_9BACT</name>
<dbReference type="RefSeq" id="WP_092435250.1">
    <property type="nucleotide sequence ID" value="NZ_FMYP01000005.1"/>
</dbReference>
<accession>A0A1G6H161</accession>
<organism evidence="7 8">
    <name type="scientific">Williamwhitmania taraxaci</name>
    <dbReference type="NCBI Taxonomy" id="1640674"/>
    <lineage>
        <taxon>Bacteria</taxon>
        <taxon>Pseudomonadati</taxon>
        <taxon>Bacteroidota</taxon>
        <taxon>Bacteroidia</taxon>
        <taxon>Bacteroidales</taxon>
        <taxon>Williamwhitmaniaceae</taxon>
        <taxon>Williamwhitmania</taxon>
    </lineage>
</organism>
<dbReference type="EMBL" id="FMYP01000005">
    <property type="protein sequence ID" value="SDB87126.1"/>
    <property type="molecule type" value="Genomic_DNA"/>
</dbReference>
<evidence type="ECO:0000313" key="7">
    <source>
        <dbReference type="EMBL" id="SDB87126.1"/>
    </source>
</evidence>
<reference evidence="7 8" key="1">
    <citation type="submission" date="2016-09" db="EMBL/GenBank/DDBJ databases">
        <authorList>
            <person name="Capua I."/>
            <person name="De Benedictis P."/>
            <person name="Joannis T."/>
            <person name="Lombin L.H."/>
            <person name="Cattoli G."/>
        </authorList>
    </citation>
    <scope>NUCLEOTIDE SEQUENCE [LARGE SCALE GENOMIC DNA]</scope>
    <source>
        <strain evidence="7 8">A7P-90m</strain>
    </source>
</reference>
<evidence type="ECO:0000256" key="5">
    <source>
        <dbReference type="ARBA" id="ARBA00022842"/>
    </source>
</evidence>
<dbReference type="GO" id="GO:0004659">
    <property type="term" value="F:prenyltransferase activity"/>
    <property type="evidence" value="ECO:0007669"/>
    <property type="project" value="InterPro"/>
</dbReference>
<evidence type="ECO:0000256" key="1">
    <source>
        <dbReference type="ARBA" id="ARBA00001946"/>
    </source>
</evidence>
<comment type="cofactor">
    <cofactor evidence="1">
        <name>Mg(2+)</name>
        <dbReference type="ChEBI" id="CHEBI:18420"/>
    </cofactor>
</comment>
<evidence type="ECO:0000256" key="6">
    <source>
        <dbReference type="RuleBase" id="RU004466"/>
    </source>
</evidence>
<gene>
    <name evidence="7" type="ORF">SAMN05216323_100546</name>
</gene>
<dbReference type="OrthoDB" id="9805316at2"/>
<evidence type="ECO:0000256" key="4">
    <source>
        <dbReference type="ARBA" id="ARBA00022723"/>
    </source>
</evidence>
<keyword evidence="4" id="KW-0479">Metal-binding</keyword>
<proteinExistence type="inferred from homology"/>
<dbReference type="Proteomes" id="UP000199452">
    <property type="component" value="Unassembled WGS sequence"/>
</dbReference>
<evidence type="ECO:0000313" key="8">
    <source>
        <dbReference type="Proteomes" id="UP000199452"/>
    </source>
</evidence>
<dbReference type="PANTHER" id="PTHR12001">
    <property type="entry name" value="GERANYLGERANYL PYROPHOSPHATE SYNTHASE"/>
    <property type="match status" value="1"/>
</dbReference>
<dbReference type="CDD" id="cd00685">
    <property type="entry name" value="Trans_IPPS_HT"/>
    <property type="match status" value="1"/>
</dbReference>
<evidence type="ECO:0000256" key="2">
    <source>
        <dbReference type="ARBA" id="ARBA00006706"/>
    </source>
</evidence>
<dbReference type="InterPro" id="IPR033749">
    <property type="entry name" value="Polyprenyl_synt_CS"/>
</dbReference>